<dbReference type="NCBIfam" id="NF038225">
    <property type="entry name" value="IcmX_IVB"/>
    <property type="match status" value="1"/>
</dbReference>
<protein>
    <submittedName>
        <fullName evidence="3">Intracellular multiplication protein IcmX</fullName>
    </submittedName>
</protein>
<name>A0A0W0VZX2_9GAMM</name>
<feature type="signal peptide" evidence="2">
    <location>
        <begin position="1"/>
        <end position="23"/>
    </location>
</feature>
<feature type="chain" id="PRO_5006915197" evidence="2">
    <location>
        <begin position="24"/>
        <end position="464"/>
    </location>
</feature>
<evidence type="ECO:0000256" key="2">
    <source>
        <dbReference type="SAM" id="SignalP"/>
    </source>
</evidence>
<dbReference type="AlphaFoldDB" id="A0A0W0VZX2"/>
<dbReference type="PATRIC" id="fig|466.6.peg.2040"/>
<evidence type="ECO:0000313" key="3">
    <source>
        <dbReference type="EMBL" id="KTD25569.1"/>
    </source>
</evidence>
<dbReference type="RefSeq" id="WP_058452681.1">
    <property type="nucleotide sequence ID" value="NZ_CAAAIB010000002.1"/>
</dbReference>
<comment type="caution">
    <text evidence="3">The sequence shown here is derived from an EMBL/GenBank/DDBJ whole genome shotgun (WGS) entry which is preliminary data.</text>
</comment>
<sequence length="464" mass="49406">MKPLSRIVLPGVFLLATSSSAFASSNSTNDSLNDLTNYLLNLGAYLGYNLQGPPSATDSSGNQQPIAISQTLINNGTQPQLFTNYTINSYLGALLINSAVSNSSPIVSTTASSNIPNASSLNAFANYTFSQPSPYSTVSQDSVSVSPLMDQPPYQADPVSQAVLNILSTPDFSYCLNNDQTQVISCTYPSGMMDTNKVLSNTVGTLPTSQKYFTYNQVQPLLAELNVNSLITPMLYSSQASGGTGTPVSAGASPLIGGSQQQQQGLVATSPEQQAANFIRFATGAVSPMPMPNRNDYDALVMQAQDTSKPVQQAQAQATLASYLNSIRIYAAQSSVGVANLYYILSKRLPQNLSGNTSGQSGQITSQALNEFTMATWRLYNTDSSPNTQWVSQINNASAATVQKEMAILLAEINYQLYLTRQQQERLLLTNTMLLIQNARATQPSPTFTAAGSSAASTATGTQQ</sequence>
<gene>
    <name evidence="3" type="primary">icmX</name>
    <name evidence="3" type="ORF">Lmac_1933</name>
</gene>
<evidence type="ECO:0000256" key="1">
    <source>
        <dbReference type="SAM" id="MobiDB-lite"/>
    </source>
</evidence>
<dbReference type="STRING" id="466.Lmac_1933"/>
<organism evidence="3 4">
    <name type="scientific">Legionella maceachernii</name>
    <dbReference type="NCBI Taxonomy" id="466"/>
    <lineage>
        <taxon>Bacteria</taxon>
        <taxon>Pseudomonadati</taxon>
        <taxon>Pseudomonadota</taxon>
        <taxon>Gammaproteobacteria</taxon>
        <taxon>Legionellales</taxon>
        <taxon>Legionellaceae</taxon>
        <taxon>Legionella</taxon>
    </lineage>
</organism>
<proteinExistence type="predicted"/>
<accession>A0A0W0VZX2</accession>
<keyword evidence="4" id="KW-1185">Reference proteome</keyword>
<dbReference type="EMBL" id="LNYL01000044">
    <property type="protein sequence ID" value="KTD25569.1"/>
    <property type="molecule type" value="Genomic_DNA"/>
</dbReference>
<dbReference type="Proteomes" id="UP000054908">
    <property type="component" value="Unassembled WGS sequence"/>
</dbReference>
<feature type="region of interest" description="Disordered" evidence="1">
    <location>
        <begin position="444"/>
        <end position="464"/>
    </location>
</feature>
<evidence type="ECO:0000313" key="4">
    <source>
        <dbReference type="Proteomes" id="UP000054908"/>
    </source>
</evidence>
<keyword evidence="2" id="KW-0732">Signal</keyword>
<dbReference type="OrthoDB" id="5634380at2"/>
<reference evidence="3 4" key="1">
    <citation type="submission" date="2015-11" db="EMBL/GenBank/DDBJ databases">
        <title>Genomic analysis of 38 Legionella species identifies large and diverse effector repertoires.</title>
        <authorList>
            <person name="Burstein D."/>
            <person name="Amaro F."/>
            <person name="Zusman T."/>
            <person name="Lifshitz Z."/>
            <person name="Cohen O."/>
            <person name="Gilbert J.A."/>
            <person name="Pupko T."/>
            <person name="Shuman H.A."/>
            <person name="Segal G."/>
        </authorList>
    </citation>
    <scope>NUCLEOTIDE SEQUENCE [LARGE SCALE GENOMIC DNA]</scope>
    <source>
        <strain evidence="3 4">PX-1-G2-E2</strain>
    </source>
</reference>